<dbReference type="RefSeq" id="WP_120345254.1">
    <property type="nucleotide sequence ID" value="NZ_MCAS01000014.1"/>
</dbReference>
<dbReference type="PANTHER" id="PTHR43047:SF64">
    <property type="entry name" value="HISTIDINE KINASE CONTAINING CHEY-HOMOLOGOUS RECEIVER DOMAIN AND PAS DOMAIN-RELATED"/>
    <property type="match status" value="1"/>
</dbReference>
<dbReference type="SUPFAM" id="SSF47226">
    <property type="entry name" value="Histidine-containing phosphotransfer domain, HPT domain"/>
    <property type="match status" value="1"/>
</dbReference>
<keyword evidence="13" id="KW-0812">Transmembrane</keyword>
<feature type="domain" description="Histidine kinase" evidence="14">
    <location>
        <begin position="573"/>
        <end position="794"/>
    </location>
</feature>
<dbReference type="Gene3D" id="1.10.287.130">
    <property type="match status" value="1"/>
</dbReference>
<evidence type="ECO:0000256" key="11">
    <source>
        <dbReference type="PROSITE-ProRule" id="PRU00169"/>
    </source>
</evidence>
<dbReference type="InterPro" id="IPR036097">
    <property type="entry name" value="HisK_dim/P_sf"/>
</dbReference>
<feature type="modified residue" description="4-aspartylphosphate" evidence="11">
    <location>
        <position position="998"/>
    </location>
</feature>
<feature type="compositionally biased region" description="Low complexity" evidence="12">
    <location>
        <begin position="483"/>
        <end position="494"/>
    </location>
</feature>
<name>A0A3R7E6I9_9BURK</name>
<dbReference type="Gene3D" id="3.30.565.10">
    <property type="entry name" value="Histidine kinase-like ATPase, C-terminal domain"/>
    <property type="match status" value="1"/>
</dbReference>
<dbReference type="SUPFAM" id="SSF55874">
    <property type="entry name" value="ATPase domain of HSP90 chaperone/DNA topoisomerase II/histidine kinase"/>
    <property type="match status" value="1"/>
</dbReference>
<dbReference type="Pfam" id="PF02518">
    <property type="entry name" value="HATPase_c"/>
    <property type="match status" value="1"/>
</dbReference>
<dbReference type="SMART" id="SM00387">
    <property type="entry name" value="HATPase_c"/>
    <property type="match status" value="1"/>
</dbReference>
<organism evidence="16 17">
    <name type="scientific">Paraburkholderia fungorum</name>
    <dbReference type="NCBI Taxonomy" id="134537"/>
    <lineage>
        <taxon>Bacteria</taxon>
        <taxon>Pseudomonadati</taxon>
        <taxon>Pseudomonadota</taxon>
        <taxon>Betaproteobacteria</taxon>
        <taxon>Burkholderiales</taxon>
        <taxon>Burkholderiaceae</taxon>
        <taxon>Paraburkholderia</taxon>
    </lineage>
</organism>
<evidence type="ECO:0000313" key="17">
    <source>
        <dbReference type="Proteomes" id="UP000283709"/>
    </source>
</evidence>
<evidence type="ECO:0000256" key="10">
    <source>
        <dbReference type="ARBA" id="ARBA00070152"/>
    </source>
</evidence>
<dbReference type="PRINTS" id="PR00344">
    <property type="entry name" value="BCTRLSENSOR"/>
</dbReference>
<comment type="catalytic activity">
    <reaction evidence="1">
        <text>ATP + protein L-histidine = ADP + protein N-phospho-L-histidine.</text>
        <dbReference type="EC" id="2.7.13.3"/>
    </reaction>
</comment>
<dbReference type="InterPro" id="IPR005467">
    <property type="entry name" value="His_kinase_dom"/>
</dbReference>
<feature type="transmembrane region" description="Helical" evidence="13">
    <location>
        <begin position="361"/>
        <end position="382"/>
    </location>
</feature>
<evidence type="ECO:0000256" key="8">
    <source>
        <dbReference type="ARBA" id="ARBA00023026"/>
    </source>
</evidence>
<feature type="region of interest" description="Disordered" evidence="12">
    <location>
        <begin position="481"/>
        <end position="513"/>
    </location>
</feature>
<keyword evidence="3 11" id="KW-0597">Phosphoprotein</keyword>
<dbReference type="InterPro" id="IPR001789">
    <property type="entry name" value="Sig_transdc_resp-reg_receiver"/>
</dbReference>
<sequence>MQKILDRTQESLAHAFASLAHSAKRQQRVYLATIASLMLIVVVFALLLALLAAGKHLDYRRTLASRNATDISLLLHREESFLRRAELTLNYYQETGEVLRVPDDVEKSILPTGTARGTVNQIDAQFDVLVGEATRTAWGPDFRAKLWRLYEAAQSMLVTQQAFELQQRAMLLGLNEDYAAILPSFAQPVTGATADPKPVETPALQPAIIGTLREATERELLAQTGKRVPGKGERVWLGPYRDPLQGIQVISEVAALYAGNTPITLVIVSIPLDALEAHLGRPTGEGTLLLLTADRRLIVSSPPIGEKALRVLQGVVAGSPPGVYRYTSDGVFLSEPLMRDFGTLVGYLPWRSLLAALGWQLAALVGLTLLVLVAIALTARFWGLRLLRNSFAETSRALESETINHILVSATPIGLCIVRQSDYSIINANALAGALLHIEPGSNRLPPHIVGEFSAQAPDKPSVAAFAKVAAFVAPAQPLQAHSQSQLPAQQSQPESPPRPQPQPDANDANDVSSAAPEQFLQFTYAPARYANADVLFCAILDVTTQHALEQQLRLAQQSAESMMRARSNFFASMSHEIRTPLNALLGNLELFARTPGLEAHTRRLATLEVAAGALRRIVNDILDFSKIDAGEMRLVTESFLPIDDFENIALSYAPMTADRAIRFYSHLSPTLDQPLRGDRTRIAQIVNNLLSNAFKFTSCGKITLNAEVKDDLQGRPILTCRVCDSGIGMDQALVARIFNPFEQGEASTSSRYGGTGLGLSICARLCELMGGHISVESVLGVGSAFSVSIPLALPPDELRVPAVEPARRGNVLVLCQERESGQLLDGWLRRAGWSAHTVMSARSAQAWLRVNQPKAMLVTGEYGLDAVAGLREVQPVGVAWVTRTGPHRPAARADGVLEATEFSRAAILSAVELAAEGGVVDESAQPLAGDSAVARPPAAANPALHGLAVLVAEDNPLIQTLIVEQLDALGCLPTIAGDGRQALAAFELGHFEVVLTDIHMPVMDGYALLAALRKAHADLPVLAFSAVTDNQQQEGWRERGFTGYVAKPASLDELEAALLAVTSARQLAATSTSTGTSATAPVIAATLGTADAAADPADAAADPADAAADPAATLSADDKARYTVMLKEHLQNDLPRLLAIVEREDREALGGWAHSAAGGFLVVQESQLAQQCRELEQLCVSSGSWTTGMDERAISLHEAICDQFGLDEASMH</sequence>
<dbReference type="PANTHER" id="PTHR43047">
    <property type="entry name" value="TWO-COMPONENT HISTIDINE PROTEIN KINASE"/>
    <property type="match status" value="1"/>
</dbReference>
<dbReference type="SUPFAM" id="SSF47384">
    <property type="entry name" value="Homodimeric domain of signal transducing histidine kinase"/>
    <property type="match status" value="1"/>
</dbReference>
<dbReference type="Pfam" id="PF00072">
    <property type="entry name" value="Response_reg"/>
    <property type="match status" value="1"/>
</dbReference>
<evidence type="ECO:0000256" key="7">
    <source>
        <dbReference type="ARBA" id="ARBA00023012"/>
    </source>
</evidence>
<keyword evidence="7" id="KW-0902">Two-component regulatory system</keyword>
<evidence type="ECO:0000313" key="16">
    <source>
        <dbReference type="EMBL" id="RKF46055.1"/>
    </source>
</evidence>
<evidence type="ECO:0000256" key="1">
    <source>
        <dbReference type="ARBA" id="ARBA00000085"/>
    </source>
</evidence>
<reference evidence="16 17" key="1">
    <citation type="submission" date="2016-07" db="EMBL/GenBank/DDBJ databases">
        <title>Genome analysis of Burkholderia fungorum ES3-20.</title>
        <authorList>
            <person name="Xu D."/>
            <person name="Yao R."/>
            <person name="Zheng S."/>
        </authorList>
    </citation>
    <scope>NUCLEOTIDE SEQUENCE [LARGE SCALE GENOMIC DNA]</scope>
    <source>
        <strain evidence="16 17">ES3-20</strain>
    </source>
</reference>
<evidence type="ECO:0000256" key="6">
    <source>
        <dbReference type="ARBA" id="ARBA00022777"/>
    </source>
</evidence>
<comment type="caution">
    <text evidence="16">The sequence shown here is derived from an EMBL/GenBank/DDBJ whole genome shotgun (WGS) entry which is preliminary data.</text>
</comment>
<dbReference type="CDD" id="cd17546">
    <property type="entry name" value="REC_hyHK_CKI1_RcsC-like"/>
    <property type="match status" value="1"/>
</dbReference>
<dbReference type="InterPro" id="IPR036890">
    <property type="entry name" value="HATPase_C_sf"/>
</dbReference>
<dbReference type="Pfam" id="PF00512">
    <property type="entry name" value="HisKA"/>
    <property type="match status" value="1"/>
</dbReference>
<dbReference type="InterPro" id="IPR004358">
    <property type="entry name" value="Sig_transdc_His_kin-like_C"/>
</dbReference>
<dbReference type="InterPro" id="IPR003661">
    <property type="entry name" value="HisK_dim/P_dom"/>
</dbReference>
<evidence type="ECO:0000256" key="5">
    <source>
        <dbReference type="ARBA" id="ARBA00022729"/>
    </source>
</evidence>
<evidence type="ECO:0000256" key="9">
    <source>
        <dbReference type="ARBA" id="ARBA00058004"/>
    </source>
</evidence>
<keyword evidence="5" id="KW-0732">Signal</keyword>
<dbReference type="AlphaFoldDB" id="A0A3R7E6I9"/>
<evidence type="ECO:0000256" key="13">
    <source>
        <dbReference type="SAM" id="Phobius"/>
    </source>
</evidence>
<dbReference type="SMART" id="SM00448">
    <property type="entry name" value="REC"/>
    <property type="match status" value="1"/>
</dbReference>
<gene>
    <name evidence="16" type="ORF">BCY88_25860</name>
</gene>
<proteinExistence type="predicted"/>
<keyword evidence="4" id="KW-0808">Transferase</keyword>
<dbReference type="CDD" id="cd00082">
    <property type="entry name" value="HisKA"/>
    <property type="match status" value="1"/>
</dbReference>
<dbReference type="PROSITE" id="PS50110">
    <property type="entry name" value="RESPONSE_REGULATORY"/>
    <property type="match status" value="1"/>
</dbReference>
<dbReference type="EC" id="2.7.13.3" evidence="2"/>
<feature type="compositionally biased region" description="Low complexity" evidence="12">
    <location>
        <begin position="504"/>
        <end position="513"/>
    </location>
</feature>
<dbReference type="SUPFAM" id="SSF52172">
    <property type="entry name" value="CheY-like"/>
    <property type="match status" value="1"/>
</dbReference>
<evidence type="ECO:0000259" key="14">
    <source>
        <dbReference type="PROSITE" id="PS50109"/>
    </source>
</evidence>
<keyword evidence="13" id="KW-1133">Transmembrane helix</keyword>
<dbReference type="SMART" id="SM00388">
    <property type="entry name" value="HisKA"/>
    <property type="match status" value="1"/>
</dbReference>
<dbReference type="PROSITE" id="PS50109">
    <property type="entry name" value="HIS_KIN"/>
    <property type="match status" value="1"/>
</dbReference>
<evidence type="ECO:0000256" key="2">
    <source>
        <dbReference type="ARBA" id="ARBA00012438"/>
    </source>
</evidence>
<feature type="transmembrane region" description="Helical" evidence="13">
    <location>
        <begin position="29"/>
        <end position="53"/>
    </location>
</feature>
<evidence type="ECO:0000256" key="12">
    <source>
        <dbReference type="SAM" id="MobiDB-lite"/>
    </source>
</evidence>
<dbReference type="InterPro" id="IPR003594">
    <property type="entry name" value="HATPase_dom"/>
</dbReference>
<dbReference type="InterPro" id="IPR011006">
    <property type="entry name" value="CheY-like_superfamily"/>
</dbReference>
<keyword evidence="13" id="KW-0472">Membrane</keyword>
<dbReference type="GO" id="GO:0000155">
    <property type="term" value="F:phosphorelay sensor kinase activity"/>
    <property type="evidence" value="ECO:0007669"/>
    <property type="project" value="InterPro"/>
</dbReference>
<comment type="function">
    <text evidence="9">Member of the two-component regulatory system BvgS/BvgA. Phosphorylates BvgA via a four-step phosphorelay in response to environmental signals.</text>
</comment>
<evidence type="ECO:0000259" key="15">
    <source>
        <dbReference type="PROSITE" id="PS50110"/>
    </source>
</evidence>
<evidence type="ECO:0000256" key="4">
    <source>
        <dbReference type="ARBA" id="ARBA00022679"/>
    </source>
</evidence>
<dbReference type="FunFam" id="3.30.565.10:FF:000010">
    <property type="entry name" value="Sensor histidine kinase RcsC"/>
    <property type="match status" value="1"/>
</dbReference>
<feature type="domain" description="Response regulatory" evidence="15">
    <location>
        <begin position="949"/>
        <end position="1063"/>
    </location>
</feature>
<keyword evidence="8" id="KW-0843">Virulence</keyword>
<dbReference type="Gene3D" id="3.40.50.2300">
    <property type="match status" value="1"/>
</dbReference>
<dbReference type="CDD" id="cd16922">
    <property type="entry name" value="HATPase_EvgS-ArcB-TorS-like"/>
    <property type="match status" value="1"/>
</dbReference>
<dbReference type="Proteomes" id="UP000283709">
    <property type="component" value="Unassembled WGS sequence"/>
</dbReference>
<dbReference type="InterPro" id="IPR036641">
    <property type="entry name" value="HPT_dom_sf"/>
</dbReference>
<keyword evidence="6 16" id="KW-0418">Kinase</keyword>
<evidence type="ECO:0000256" key="3">
    <source>
        <dbReference type="ARBA" id="ARBA00022553"/>
    </source>
</evidence>
<protein>
    <recommendedName>
        <fullName evidence="10">Virulence sensor protein BvgS</fullName>
        <ecNumber evidence="2">2.7.13.3</ecNumber>
    </recommendedName>
</protein>
<dbReference type="OrthoDB" id="9796305at2"/>
<accession>A0A3R7E6I9</accession>
<dbReference type="EMBL" id="MCAS01000014">
    <property type="protein sequence ID" value="RKF46055.1"/>
    <property type="molecule type" value="Genomic_DNA"/>
</dbReference>